<keyword evidence="2" id="KW-0032">Aminotransferase</keyword>
<dbReference type="Pfam" id="PF01041">
    <property type="entry name" value="DegT_DnrJ_EryC1"/>
    <property type="match status" value="1"/>
</dbReference>
<evidence type="ECO:0000313" key="10">
    <source>
        <dbReference type="Proteomes" id="UP000029278"/>
    </source>
</evidence>
<dbReference type="GO" id="GO:0008483">
    <property type="term" value="F:transaminase activity"/>
    <property type="evidence" value="ECO:0007669"/>
    <property type="project" value="UniProtKB-KW"/>
</dbReference>
<dbReference type="GO" id="GO:0000271">
    <property type="term" value="P:polysaccharide biosynthetic process"/>
    <property type="evidence" value="ECO:0007669"/>
    <property type="project" value="TreeGrafter"/>
</dbReference>
<evidence type="ECO:0000256" key="1">
    <source>
        <dbReference type="ARBA" id="ARBA00001933"/>
    </source>
</evidence>
<protein>
    <submittedName>
        <fullName evidence="9">Perosamine synthetase</fullName>
    </submittedName>
</protein>
<dbReference type="Gene3D" id="3.90.1150.10">
    <property type="entry name" value="Aspartate Aminotransferase, domain 1"/>
    <property type="match status" value="1"/>
</dbReference>
<evidence type="ECO:0000256" key="8">
    <source>
        <dbReference type="RuleBase" id="RU004508"/>
    </source>
</evidence>
<dbReference type="Gene3D" id="3.40.640.10">
    <property type="entry name" value="Type I PLP-dependent aspartate aminotransferase-like (Major domain)"/>
    <property type="match status" value="1"/>
</dbReference>
<dbReference type="InterPro" id="IPR015421">
    <property type="entry name" value="PyrdxlP-dep_Trfase_major"/>
</dbReference>
<reference evidence="9 10" key="1">
    <citation type="submission" date="2014-04" db="EMBL/GenBank/DDBJ databases">
        <authorList>
            <person name="Bishop-Lilly K.A."/>
            <person name="Broomall S.M."/>
            <person name="Chain P.S."/>
            <person name="Chertkov O."/>
            <person name="Coyne S.R."/>
            <person name="Daligault H.E."/>
            <person name="Davenport K.W."/>
            <person name="Erkkila T."/>
            <person name="Frey K.G."/>
            <person name="Gibbons H.S."/>
            <person name="Gu W."/>
            <person name="Jaissle J."/>
            <person name="Johnson S.L."/>
            <person name="Koroleva G.I."/>
            <person name="Ladner J.T."/>
            <person name="Lo C.-C."/>
            <person name="Minogue T.D."/>
            <person name="Munk C."/>
            <person name="Palacios G.F."/>
            <person name="Redden C.L."/>
            <person name="Rosenzweig C.N."/>
            <person name="Scholz M.B."/>
            <person name="Teshima H."/>
            <person name="Xu Y."/>
        </authorList>
    </citation>
    <scope>NUCLEOTIDE SEQUENCE [LARGE SCALE GENOMIC DNA]</scope>
    <source>
        <strain evidence="9 10">8244</strain>
    </source>
</reference>
<evidence type="ECO:0000256" key="2">
    <source>
        <dbReference type="ARBA" id="ARBA00022576"/>
    </source>
</evidence>
<feature type="active site" description="Proton acceptor" evidence="6">
    <location>
        <position position="183"/>
    </location>
</feature>
<comment type="caution">
    <text evidence="9">The sequence shown here is derived from an EMBL/GenBank/DDBJ whole genome shotgun (WGS) entry which is preliminary data.</text>
</comment>
<keyword evidence="3" id="KW-0808">Transferase</keyword>
<keyword evidence="10" id="KW-1185">Reference proteome</keyword>
<dbReference type="AlphaFoldDB" id="A0A090ZB49"/>
<evidence type="ECO:0000256" key="5">
    <source>
        <dbReference type="ARBA" id="ARBA00037999"/>
    </source>
</evidence>
<dbReference type="PATRIC" id="fig|44252.3.peg.3645"/>
<dbReference type="PANTHER" id="PTHR30244">
    <property type="entry name" value="TRANSAMINASE"/>
    <property type="match status" value="1"/>
</dbReference>
<proteinExistence type="inferred from homology"/>
<dbReference type="GO" id="GO:0030170">
    <property type="term" value="F:pyridoxal phosphate binding"/>
    <property type="evidence" value="ECO:0007669"/>
    <property type="project" value="TreeGrafter"/>
</dbReference>
<dbReference type="FunFam" id="3.40.640.10:FF:000090">
    <property type="entry name" value="Pyridoxal phosphate-dependent aminotransferase"/>
    <property type="match status" value="1"/>
</dbReference>
<evidence type="ECO:0000313" key="9">
    <source>
        <dbReference type="EMBL" id="KFN07872.1"/>
    </source>
</evidence>
<evidence type="ECO:0000256" key="3">
    <source>
        <dbReference type="ARBA" id="ARBA00022679"/>
    </source>
</evidence>
<dbReference type="GeneID" id="77011125"/>
<sequence length="366" mass="41773">MIKIPVYEPALDGNEKKYVMDCLESNWISSKGKYVHRFEDHFSSYVGTQYAVSTSNGTTALHLAMLALGIGKGDEVIVPTLTYISSVNCIRYVGATPVFVDSDIKNWQLDLEQVKKNINRRTKAVIAVHLYGNACDLEELRNICNEHNIFLVEDCAEAIGTYFNNKHVGTFGDVSTFSFFGNKTITTGEGGMVCTNDLILKERVELFKGQGVSKNIEYWHEVVGYNYRMTNICAAIGLAQLERIESILVRKREIADQYKQELEELPMDFVDDKKVINSHWMVSVVLEQGDYRDLLRSHLYQFGIETRPFFHPIHLMDMYKNEGSSYNYPNAIKLSKSGINLPSSPLLSQEKITHICNIIKEFYRTR</sequence>
<dbReference type="RefSeq" id="WP_036619323.1">
    <property type="nucleotide sequence ID" value="NZ_BGML01000013.1"/>
</dbReference>
<dbReference type="HOGENOM" id="CLU_033332_7_2_9"/>
<dbReference type="PANTHER" id="PTHR30244:SF34">
    <property type="entry name" value="DTDP-4-AMINO-4,6-DIDEOXYGALACTOSE TRANSAMINASE"/>
    <property type="match status" value="1"/>
</dbReference>
<dbReference type="InterPro" id="IPR000653">
    <property type="entry name" value="DegT/StrS_aminotransferase"/>
</dbReference>
<organism evidence="9 10">
    <name type="scientific">Paenibacillus macerans</name>
    <name type="common">Bacillus macerans</name>
    <dbReference type="NCBI Taxonomy" id="44252"/>
    <lineage>
        <taxon>Bacteria</taxon>
        <taxon>Bacillati</taxon>
        <taxon>Bacillota</taxon>
        <taxon>Bacilli</taxon>
        <taxon>Bacillales</taxon>
        <taxon>Paenibacillaceae</taxon>
        <taxon>Paenibacillus</taxon>
    </lineage>
</organism>
<gene>
    <name evidence="9" type="ORF">DJ90_3824</name>
</gene>
<dbReference type="EMBL" id="JMQA01000031">
    <property type="protein sequence ID" value="KFN07872.1"/>
    <property type="molecule type" value="Genomic_DNA"/>
</dbReference>
<comment type="similarity">
    <text evidence="5 8">Belongs to the DegT/DnrJ/EryC1 family.</text>
</comment>
<evidence type="ECO:0000256" key="6">
    <source>
        <dbReference type="PIRSR" id="PIRSR000390-1"/>
    </source>
</evidence>
<dbReference type="SUPFAM" id="SSF53383">
    <property type="entry name" value="PLP-dependent transferases"/>
    <property type="match status" value="1"/>
</dbReference>
<dbReference type="CDD" id="cd00616">
    <property type="entry name" value="AHBA_syn"/>
    <property type="match status" value="1"/>
</dbReference>
<dbReference type="PIRSF" id="PIRSF000390">
    <property type="entry name" value="PLP_StrS"/>
    <property type="match status" value="1"/>
</dbReference>
<dbReference type="Proteomes" id="UP000029278">
    <property type="component" value="Unassembled WGS sequence"/>
</dbReference>
<dbReference type="OrthoDB" id="9810913at2"/>
<keyword evidence="4 7" id="KW-0663">Pyridoxal phosphate</keyword>
<dbReference type="STRING" id="44252.DJ90_3824"/>
<evidence type="ECO:0000256" key="7">
    <source>
        <dbReference type="PIRSR" id="PIRSR000390-2"/>
    </source>
</evidence>
<name>A0A090ZB49_PAEMA</name>
<evidence type="ECO:0000256" key="4">
    <source>
        <dbReference type="ARBA" id="ARBA00022898"/>
    </source>
</evidence>
<dbReference type="InterPro" id="IPR015424">
    <property type="entry name" value="PyrdxlP-dep_Trfase"/>
</dbReference>
<feature type="modified residue" description="N6-(pyridoxal phosphate)lysine" evidence="7">
    <location>
        <position position="183"/>
    </location>
</feature>
<comment type="cofactor">
    <cofactor evidence="1">
        <name>pyridoxal 5'-phosphate</name>
        <dbReference type="ChEBI" id="CHEBI:597326"/>
    </cofactor>
</comment>
<dbReference type="InterPro" id="IPR015422">
    <property type="entry name" value="PyrdxlP-dep_Trfase_small"/>
</dbReference>
<accession>A0A090ZB49</accession>